<dbReference type="GeneID" id="9924862"/>
<gene>
    <name evidence="1" type="primary">R253b</name>
</gene>
<dbReference type="Proteomes" id="UP000241474">
    <property type="component" value="Segment"/>
</dbReference>
<reference evidence="1 4" key="1">
    <citation type="journal article" date="2011" name="Virol. J.">
        <title>Breaking the 1000-gene barrier for Mimivirus using ultra-deep genome and transcriptome sequencing.</title>
        <authorList>
            <person name="Legendre M."/>
            <person name="Santini S."/>
            <person name="Rico A."/>
            <person name="Abergel C."/>
            <person name="Claverie J.M."/>
        </authorList>
    </citation>
    <scope>NUCLEOTIDE SEQUENCE [LARGE SCALE GENOMIC DNA]</scope>
</reference>
<dbReference type="Proteomes" id="UP000274448">
    <property type="component" value="Segment"/>
</dbReference>
<dbReference type="RefSeq" id="YP_003986751.1">
    <property type="nucleotide sequence ID" value="NC_014649.1"/>
</dbReference>
<sequence>MPVTGSRNLSVSEVNDLINNLRDLNVVASRINDEMTQKNTIISQGLDNCRKCRSYLGK</sequence>
<evidence type="ECO:0000313" key="6">
    <source>
        <dbReference type="Proteomes" id="UP000274448"/>
    </source>
</evidence>
<evidence type="ECO:0000313" key="5">
    <source>
        <dbReference type="Proteomes" id="UP000241474"/>
    </source>
</evidence>
<evidence type="ECO:0000313" key="2">
    <source>
        <dbReference type="EMBL" id="AKI79019.1"/>
    </source>
</evidence>
<dbReference type="EMBL" id="KM982401">
    <property type="protein sequence ID" value="AKI79019.1"/>
    <property type="molecule type" value="Genomic_DNA"/>
</dbReference>
<organismHost>
    <name type="scientific">Acanthamoeba polyphaga</name>
    <name type="common">Amoeba</name>
    <dbReference type="NCBI Taxonomy" id="5757"/>
</organismHost>
<organism evidence="1 4">
    <name type="scientific">Acanthamoeba polyphaga mimivirus</name>
    <name type="common">APMV</name>
    <dbReference type="NCBI Taxonomy" id="212035"/>
    <lineage>
        <taxon>Viruses</taxon>
        <taxon>Varidnaviria</taxon>
        <taxon>Bamfordvirae</taxon>
        <taxon>Nucleocytoviricota</taxon>
        <taxon>Megaviricetes</taxon>
        <taxon>Imitervirales</taxon>
        <taxon>Mimiviridae</taxon>
        <taxon>Megamimivirinae</taxon>
        <taxon>Mimivirus</taxon>
        <taxon>Mimivirus bradfordmassiliense</taxon>
    </lineage>
</organism>
<keyword evidence="4" id="KW-1185">Reference proteome</keyword>
<protein>
    <submittedName>
        <fullName evidence="1">Uncharacterized protein</fullName>
    </submittedName>
</protein>
<accession>E3VZE3</accession>
<name>A0A0G2Y3I5_MIMIV</name>
<reference evidence="5 6" key="2">
    <citation type="submission" date="2014-10" db="EMBL/GenBank/DDBJ databases">
        <title>Pan-genome analysis of Brazilian lineage A amoebal mimiviruses.</title>
        <authorList>
            <person name="Assis F.L."/>
            <person name="Abrahao J.S."/>
            <person name="Kroon E.G."/>
            <person name="Dornas F.P."/>
            <person name="Andrade K.R."/>
            <person name="Borato P.V.M."/>
            <person name="Pilotto M.R."/>
            <person name="Benamar S."/>
            <person name="LaScola B."/>
            <person name="Colson P."/>
        </authorList>
    </citation>
    <scope>NUCLEOTIDE SEQUENCE [LARGE SCALE GENOMIC DNA]</scope>
    <source>
        <strain evidence="3 6">Amazonia</strain>
        <strain evidence="2 5">Oyster</strain>
    </source>
</reference>
<evidence type="ECO:0000313" key="3">
    <source>
        <dbReference type="EMBL" id="AKI80915.1"/>
    </source>
</evidence>
<evidence type="ECO:0000313" key="1">
    <source>
        <dbReference type="EMBL" id="ADO18526.1"/>
    </source>
</evidence>
<dbReference type="EMBL" id="HQ336222">
    <property type="protein sequence ID" value="ADO18526.1"/>
    <property type="molecule type" value="Genomic_DNA"/>
</dbReference>
<evidence type="ECO:0000313" key="4">
    <source>
        <dbReference type="Proteomes" id="UP000201519"/>
    </source>
</evidence>
<accession>A0A0G2Y3I5</accession>
<dbReference type="KEGG" id="vg:9924862"/>
<dbReference type="EMBL" id="KM982403">
    <property type="protein sequence ID" value="AKI80915.1"/>
    <property type="molecule type" value="Genomic_DNA"/>
</dbReference>
<proteinExistence type="predicted"/>
<dbReference type="Proteomes" id="UP000201519">
    <property type="component" value="Segment"/>
</dbReference>